<reference evidence="1 2" key="1">
    <citation type="journal article" date="2016" name="C (Basel)">
        <title>Selective Growth of and Electricity Production by Marine Exoelectrogenic Bacteria in Self-Aggregated Hydrogel of Microbially Reduced Graphene Oxide.</title>
        <authorList>
            <person name="Yoshida N."/>
            <person name="Goto Y."/>
            <person name="Miyata Y."/>
        </authorList>
    </citation>
    <scope>NUCLEOTIDE SEQUENCE [LARGE SCALE GENOMIC DNA]</scope>
    <source>
        <strain evidence="1 2">NIT-T3</strain>
    </source>
</reference>
<name>A0ABM8HUV1_9BACT</name>
<gene>
    <name evidence="1" type="ORF">DESUT3_13590</name>
</gene>
<evidence type="ECO:0000313" key="1">
    <source>
        <dbReference type="EMBL" id="BCR04290.1"/>
    </source>
</evidence>
<evidence type="ECO:0000313" key="2">
    <source>
        <dbReference type="Proteomes" id="UP001319827"/>
    </source>
</evidence>
<organism evidence="1 2">
    <name type="scientific">Desulfuromonas versatilis</name>
    <dbReference type="NCBI Taxonomy" id="2802975"/>
    <lineage>
        <taxon>Bacteria</taxon>
        <taxon>Pseudomonadati</taxon>
        <taxon>Thermodesulfobacteriota</taxon>
        <taxon>Desulfuromonadia</taxon>
        <taxon>Desulfuromonadales</taxon>
        <taxon>Desulfuromonadaceae</taxon>
        <taxon>Desulfuromonas</taxon>
    </lineage>
</organism>
<reference evidence="1 2" key="2">
    <citation type="journal article" date="2021" name="Int. J. Syst. Evol. Microbiol.">
        <title>Isolation and Polyphasic Characterization of Desulfuromonas versatilis sp. Nov., an Electrogenic Bacteria Capable of Versatile Metabolism Isolated from a Graphene Oxide-Reducing Enrichment Culture.</title>
        <authorList>
            <person name="Xie L."/>
            <person name="Yoshida N."/>
            <person name="Ishii S."/>
            <person name="Meng L."/>
        </authorList>
    </citation>
    <scope>NUCLEOTIDE SEQUENCE [LARGE SCALE GENOMIC DNA]</scope>
    <source>
        <strain evidence="1 2">NIT-T3</strain>
    </source>
</reference>
<accession>A0ABM8HUV1</accession>
<dbReference type="EMBL" id="AP024355">
    <property type="protein sequence ID" value="BCR04290.1"/>
    <property type="molecule type" value="Genomic_DNA"/>
</dbReference>
<protein>
    <submittedName>
        <fullName evidence="1">Uncharacterized protein</fullName>
    </submittedName>
</protein>
<dbReference type="Proteomes" id="UP001319827">
    <property type="component" value="Chromosome"/>
</dbReference>
<dbReference type="RefSeq" id="WP_221251725.1">
    <property type="nucleotide sequence ID" value="NZ_AP024355.1"/>
</dbReference>
<sequence>MLTVDRYNRALVDMGLTDKQKEMLTAHYSAPDRRITMTRLAETVGYQNYAAANLQYGKLAKKLCQVMDAEPDDRYKDGSPFWLSIIAEAWKNKDGEYEFQMWPELAEALEAMGMVDGGAND</sequence>
<proteinExistence type="predicted"/>
<keyword evidence="2" id="KW-1185">Reference proteome</keyword>